<proteinExistence type="predicted"/>
<evidence type="ECO:0000313" key="2">
    <source>
        <dbReference type="Proteomes" id="UP001631993"/>
    </source>
</evidence>
<keyword evidence="2" id="KW-1185">Reference proteome</keyword>
<dbReference type="Proteomes" id="UP001631993">
    <property type="component" value="Unassembled WGS sequence"/>
</dbReference>
<sequence>MPDLSEATERLLRTVAGQDDTGAIFVWKTGGFYRLARRTTASPAAPREAFSGGE</sequence>
<dbReference type="EMBL" id="JBJVNE010000007">
    <property type="protein sequence ID" value="MFM9647789.1"/>
    <property type="molecule type" value="Genomic_DNA"/>
</dbReference>
<reference evidence="1 2" key="1">
    <citation type="submission" date="2024-12" db="EMBL/GenBank/DDBJ databases">
        <title>Forecasting of Potato common scab and diversities of Pathogenic streptomyces spp. in china.</title>
        <authorList>
            <person name="Handique U."/>
            <person name="Wu J."/>
        </authorList>
    </citation>
    <scope>NUCLEOTIDE SEQUENCE [LARGE SCALE GENOMIC DNA]</scope>
    <source>
        <strain evidence="1 2">ZRIMU1585</strain>
    </source>
</reference>
<dbReference type="RefSeq" id="WP_409097641.1">
    <property type="nucleotide sequence ID" value="NZ_JBJVNE010000007.1"/>
</dbReference>
<protein>
    <submittedName>
        <fullName evidence="1">Uncharacterized protein</fullName>
    </submittedName>
</protein>
<evidence type="ECO:0000313" key="1">
    <source>
        <dbReference type="EMBL" id="MFM9647789.1"/>
    </source>
</evidence>
<comment type="caution">
    <text evidence="1">The sequence shown here is derived from an EMBL/GenBank/DDBJ whole genome shotgun (WGS) entry which is preliminary data.</text>
</comment>
<accession>A0ABW9IJ15</accession>
<name>A0ABW9IJ15_STRGJ</name>
<gene>
    <name evidence="1" type="ORF">ACKI1S_16775</name>
</gene>
<organism evidence="1 2">
    <name type="scientific">Streptomyces galilaeus</name>
    <dbReference type="NCBI Taxonomy" id="33899"/>
    <lineage>
        <taxon>Bacteria</taxon>
        <taxon>Bacillati</taxon>
        <taxon>Actinomycetota</taxon>
        <taxon>Actinomycetes</taxon>
        <taxon>Kitasatosporales</taxon>
        <taxon>Streptomycetaceae</taxon>
        <taxon>Streptomyces</taxon>
    </lineage>
</organism>